<evidence type="ECO:0000256" key="2">
    <source>
        <dbReference type="ARBA" id="ARBA00020974"/>
    </source>
</evidence>
<feature type="domain" description="Conserved oligomeric Golgi complex subunit 5 N-terminal" evidence="5">
    <location>
        <begin position="14"/>
        <end position="143"/>
    </location>
</feature>
<reference evidence="7 8" key="1">
    <citation type="submission" date="2016-03" db="EMBL/GenBank/DDBJ databases">
        <authorList>
            <person name="Devillers H."/>
        </authorList>
    </citation>
    <scope>NUCLEOTIDE SEQUENCE [LARGE SCALE GENOMIC DNA]</scope>
    <source>
        <strain evidence="7">CBS 11717</strain>
    </source>
</reference>
<evidence type="ECO:0000256" key="3">
    <source>
        <dbReference type="ARBA" id="ARBA00023034"/>
    </source>
</evidence>
<sequence length="385" mass="43879">MTADQAADGFEFILEDDYSGVRYCSELLKKDSNPDGLSIDLETPIKKLQYDIDEMDNRVEAIIKQNSIHVIEQIETQKEAHSFAQKSMEPTLDYLNLSYRRLETDIIQPYEHALRLQSALSKIHQTSNGLREVLVFLYLTKQVSNVRSLNEKDPDFVKQLLAMASAHEQIQKTFSENVGLKSLRVVKKYEIEVVKPSRQHVLKSIAVRFGSLCLDQEYLQNNSDNLAQLALSLYALSPKECFSCLDKSISMKISRDSQLLTKTITSIRNFSNALDEVVMKCKVLGQLESSLTNYNRGSQNLLLEYISHKKTESLVRLYWSRIARNFKTEFEVSLKRGGPVGKSLITNSKAIIQSINKFMKLSSDDDSWKKNLELMLDAVSSLNSI</sequence>
<keyword evidence="4" id="KW-0472">Membrane</keyword>
<dbReference type="PANTHER" id="PTHR13228:SF3">
    <property type="entry name" value="CONSERVED OLIGOMERIC GOLGI COMPLEX SUBUNIT 5"/>
    <property type="match status" value="1"/>
</dbReference>
<dbReference type="STRING" id="1230905.A0A1G4JKE8"/>
<dbReference type="PANTHER" id="PTHR13228">
    <property type="entry name" value="CONSERVED OLIGOMERIC GOLGI COMPLEX COMPONENT 5"/>
    <property type="match status" value="1"/>
</dbReference>
<dbReference type="InterPro" id="IPR048485">
    <property type="entry name" value="COG5_helical"/>
</dbReference>
<gene>
    <name evidence="7" type="ORF">LAMI_0E04500G</name>
</gene>
<name>A0A1G4JKE8_9SACH</name>
<evidence type="ECO:0000259" key="5">
    <source>
        <dbReference type="Pfam" id="PF10392"/>
    </source>
</evidence>
<evidence type="ECO:0000256" key="4">
    <source>
        <dbReference type="ARBA" id="ARBA00023136"/>
    </source>
</evidence>
<dbReference type="GO" id="GO:0017119">
    <property type="term" value="C:Golgi transport complex"/>
    <property type="evidence" value="ECO:0007669"/>
    <property type="project" value="InterPro"/>
</dbReference>
<dbReference type="GO" id="GO:0006891">
    <property type="term" value="P:intra-Golgi vesicle-mediated transport"/>
    <property type="evidence" value="ECO:0007669"/>
    <property type="project" value="InterPro"/>
</dbReference>
<keyword evidence="8" id="KW-1185">Reference proteome</keyword>
<protein>
    <recommendedName>
        <fullName evidence="2">Conserved oligomeric Golgi complex subunit 5</fullName>
    </recommendedName>
</protein>
<evidence type="ECO:0000259" key="6">
    <source>
        <dbReference type="Pfam" id="PF20649"/>
    </source>
</evidence>
<dbReference type="InterPro" id="IPR019465">
    <property type="entry name" value="Cog5"/>
</dbReference>
<proteinExistence type="predicted"/>
<dbReference type="GO" id="GO:0000139">
    <property type="term" value="C:Golgi membrane"/>
    <property type="evidence" value="ECO:0007669"/>
    <property type="project" value="UniProtKB-SubCell"/>
</dbReference>
<evidence type="ECO:0000313" key="7">
    <source>
        <dbReference type="EMBL" id="SCU91038.1"/>
    </source>
</evidence>
<accession>A0A1G4JKE8</accession>
<comment type="subcellular location">
    <subcellularLocation>
        <location evidence="1">Golgi apparatus membrane</location>
        <topology evidence="1">Peripheral membrane protein</topology>
    </subcellularLocation>
</comment>
<organism evidence="7 8">
    <name type="scientific">Lachancea mirantina</name>
    <dbReference type="NCBI Taxonomy" id="1230905"/>
    <lineage>
        <taxon>Eukaryota</taxon>
        <taxon>Fungi</taxon>
        <taxon>Dikarya</taxon>
        <taxon>Ascomycota</taxon>
        <taxon>Saccharomycotina</taxon>
        <taxon>Saccharomycetes</taxon>
        <taxon>Saccharomycetales</taxon>
        <taxon>Saccharomycetaceae</taxon>
        <taxon>Lachancea</taxon>
    </lineage>
</organism>
<dbReference type="Proteomes" id="UP000191024">
    <property type="component" value="Chromosome E"/>
</dbReference>
<keyword evidence="3" id="KW-0333">Golgi apparatus</keyword>
<dbReference type="OrthoDB" id="18786at2759"/>
<dbReference type="AlphaFoldDB" id="A0A1G4JKE8"/>
<evidence type="ECO:0000313" key="8">
    <source>
        <dbReference type="Proteomes" id="UP000191024"/>
    </source>
</evidence>
<evidence type="ECO:0000256" key="1">
    <source>
        <dbReference type="ARBA" id="ARBA00004395"/>
    </source>
</evidence>
<dbReference type="Pfam" id="PF10392">
    <property type="entry name" value="COG5_N"/>
    <property type="match status" value="1"/>
</dbReference>
<feature type="domain" description="Conserved oligomeric Golgi complex subunit 5 helical" evidence="6">
    <location>
        <begin position="180"/>
        <end position="359"/>
    </location>
</feature>
<dbReference type="EMBL" id="LT598465">
    <property type="protein sequence ID" value="SCU91038.1"/>
    <property type="molecule type" value="Genomic_DNA"/>
</dbReference>
<dbReference type="Pfam" id="PF20649">
    <property type="entry name" value="COG5_C"/>
    <property type="match status" value="1"/>
</dbReference>
<dbReference type="InterPro" id="IPR049176">
    <property type="entry name" value="COG5_N"/>
</dbReference>